<organism evidence="2 3">
    <name type="scientific">Verruconis gallopava</name>
    <dbReference type="NCBI Taxonomy" id="253628"/>
    <lineage>
        <taxon>Eukaryota</taxon>
        <taxon>Fungi</taxon>
        <taxon>Dikarya</taxon>
        <taxon>Ascomycota</taxon>
        <taxon>Pezizomycotina</taxon>
        <taxon>Dothideomycetes</taxon>
        <taxon>Pleosporomycetidae</taxon>
        <taxon>Venturiales</taxon>
        <taxon>Sympoventuriaceae</taxon>
        <taxon>Verruconis</taxon>
    </lineage>
</organism>
<dbReference type="EMBL" id="KN847529">
    <property type="protein sequence ID" value="KIW09518.1"/>
    <property type="molecule type" value="Genomic_DNA"/>
</dbReference>
<dbReference type="InParanoid" id="A0A0D2AS68"/>
<feature type="region of interest" description="Disordered" evidence="1">
    <location>
        <begin position="174"/>
        <end position="289"/>
    </location>
</feature>
<dbReference type="AlphaFoldDB" id="A0A0D2AS68"/>
<feature type="compositionally biased region" description="Low complexity" evidence="1">
    <location>
        <begin position="338"/>
        <end position="347"/>
    </location>
</feature>
<dbReference type="HOGENOM" id="CLU_746398_0_0_1"/>
<reference evidence="2 3" key="1">
    <citation type="submission" date="2015-01" db="EMBL/GenBank/DDBJ databases">
        <title>The Genome Sequence of Ochroconis gallopava CBS43764.</title>
        <authorList>
            <consortium name="The Broad Institute Genomics Platform"/>
            <person name="Cuomo C."/>
            <person name="de Hoog S."/>
            <person name="Gorbushina A."/>
            <person name="Stielow B."/>
            <person name="Teixiera M."/>
            <person name="Abouelleil A."/>
            <person name="Chapman S.B."/>
            <person name="Priest M."/>
            <person name="Young S.K."/>
            <person name="Wortman J."/>
            <person name="Nusbaum C."/>
            <person name="Birren B."/>
        </authorList>
    </citation>
    <scope>NUCLEOTIDE SEQUENCE [LARGE SCALE GENOMIC DNA]</scope>
    <source>
        <strain evidence="2 3">CBS 43764</strain>
    </source>
</reference>
<feature type="compositionally biased region" description="Polar residues" evidence="1">
    <location>
        <begin position="362"/>
        <end position="371"/>
    </location>
</feature>
<dbReference type="RefSeq" id="XP_016219387.1">
    <property type="nucleotide sequence ID" value="XM_016353130.1"/>
</dbReference>
<feature type="compositionally biased region" description="Pro residues" evidence="1">
    <location>
        <begin position="191"/>
        <end position="204"/>
    </location>
</feature>
<feature type="compositionally biased region" description="Polar residues" evidence="1">
    <location>
        <begin position="207"/>
        <end position="219"/>
    </location>
</feature>
<feature type="region of interest" description="Disordered" evidence="1">
    <location>
        <begin position="336"/>
        <end position="371"/>
    </location>
</feature>
<sequence>MQSNVLSFPGHPCGFRRYISLITDRSSCVPFRVRVLAMSTTRDGDVTTSTLQSIFSLRQRLDAACHASLVLDNYGNHLAKNSLIHCQEYLNLWIEEHVGRTSEGRKFRDFAARNEDKVRWIREIIEEASLLMLHCECKLGIPQSSVPQANRIVEDDVRHDCFPALQTSLEKLQQPDTYKPPLNLTASIIRPLPPSNAPSTPPAPSSRVGSSTSPTTSARVSPASYEEITTRDDKVYVKQEQSADMMETDSQDRFHYRKDSHLGSQSAPNGRSPDVLPPMQDPAGEPLAQIPNAAPYSLIFLQNSPPTNVASNTRSPYGNEQQTVMMSPNMHHHPTLHPPLSLGPGPTNFSPASVFYDYRPPSRTNGSQPQG</sequence>
<evidence type="ECO:0000313" key="3">
    <source>
        <dbReference type="Proteomes" id="UP000053259"/>
    </source>
</evidence>
<evidence type="ECO:0000313" key="2">
    <source>
        <dbReference type="EMBL" id="KIW09518.1"/>
    </source>
</evidence>
<feature type="compositionally biased region" description="Basic and acidic residues" evidence="1">
    <location>
        <begin position="228"/>
        <end position="237"/>
    </location>
</feature>
<name>A0A0D2AS68_9PEZI</name>
<feature type="compositionally biased region" description="Basic and acidic residues" evidence="1">
    <location>
        <begin position="250"/>
        <end position="261"/>
    </location>
</feature>
<dbReference type="VEuPathDB" id="FungiDB:PV09_00394"/>
<proteinExistence type="predicted"/>
<dbReference type="Proteomes" id="UP000053259">
    <property type="component" value="Unassembled WGS sequence"/>
</dbReference>
<accession>A0A0D2AS68</accession>
<keyword evidence="3" id="KW-1185">Reference proteome</keyword>
<evidence type="ECO:0000256" key="1">
    <source>
        <dbReference type="SAM" id="MobiDB-lite"/>
    </source>
</evidence>
<protein>
    <submittedName>
        <fullName evidence="2">Uncharacterized protein</fullName>
    </submittedName>
</protein>
<gene>
    <name evidence="2" type="ORF">PV09_00394</name>
</gene>
<dbReference type="GeneID" id="27308367"/>